<proteinExistence type="predicted"/>
<dbReference type="Proteomes" id="UP000708576">
    <property type="component" value="Unassembled WGS sequence"/>
</dbReference>
<organism evidence="2 3">
    <name type="scientific">Carboxylicivirga linearis</name>
    <dbReference type="NCBI Taxonomy" id="1628157"/>
    <lineage>
        <taxon>Bacteria</taxon>
        <taxon>Pseudomonadati</taxon>
        <taxon>Bacteroidota</taxon>
        <taxon>Bacteroidia</taxon>
        <taxon>Marinilabiliales</taxon>
        <taxon>Marinilabiliaceae</taxon>
        <taxon>Carboxylicivirga</taxon>
    </lineage>
</organism>
<reference evidence="2 3" key="1">
    <citation type="journal article" date="2015" name="Int. J. Syst. Evol. Microbiol.">
        <title>Carboxylicivirga linearis sp. nov., isolated from a sea cucumber culture pond.</title>
        <authorList>
            <person name="Wang F.Q."/>
            <person name="Zhou Y.X."/>
            <person name="Lin X.Z."/>
            <person name="Chen G.J."/>
            <person name="Du Z.J."/>
        </authorList>
    </citation>
    <scope>NUCLEOTIDE SEQUENCE [LARGE SCALE GENOMIC DNA]</scope>
    <source>
        <strain evidence="2 3">FB218</strain>
    </source>
</reference>
<feature type="signal peptide" evidence="1">
    <location>
        <begin position="1"/>
        <end position="21"/>
    </location>
</feature>
<dbReference type="EMBL" id="JAGUCO010000002">
    <property type="protein sequence ID" value="MBS2097452.1"/>
    <property type="molecule type" value="Genomic_DNA"/>
</dbReference>
<feature type="chain" id="PRO_5046700240" description="Auto-transporter adhesin head GIN domain-containing protein" evidence="1">
    <location>
        <begin position="22"/>
        <end position="91"/>
    </location>
</feature>
<gene>
    <name evidence="2" type="ORF">KEM10_04115</name>
</gene>
<evidence type="ECO:0000313" key="3">
    <source>
        <dbReference type="Proteomes" id="UP000708576"/>
    </source>
</evidence>
<evidence type="ECO:0000313" key="2">
    <source>
        <dbReference type="EMBL" id="MBS2097452.1"/>
    </source>
</evidence>
<protein>
    <recommendedName>
        <fullName evidence="4">Auto-transporter adhesin head GIN domain-containing protein</fullName>
    </recommendedName>
</protein>
<dbReference type="RefSeq" id="WP_212213874.1">
    <property type="nucleotide sequence ID" value="NZ_JAGUCO010000002.1"/>
</dbReference>
<evidence type="ECO:0000256" key="1">
    <source>
        <dbReference type="SAM" id="SignalP"/>
    </source>
</evidence>
<accession>A0ABS5JRM1</accession>
<name>A0ABS5JRM1_9BACT</name>
<keyword evidence="1" id="KW-0732">Signal</keyword>
<comment type="caution">
    <text evidence="2">The sequence shown here is derived from an EMBL/GenBank/DDBJ whole genome shotgun (WGS) entry which is preliminary data.</text>
</comment>
<sequence length="91" mass="10296">MKTTFISVILFLLLHSTSCSFSSRNKPKTIKAYGKEIKISISKDSIQTSYTIYGEASFEESLNNKTIFIKDSVLMPDSTIIRGPYTLHLKK</sequence>
<evidence type="ECO:0008006" key="4">
    <source>
        <dbReference type="Google" id="ProtNLM"/>
    </source>
</evidence>
<keyword evidence="3" id="KW-1185">Reference proteome</keyword>